<keyword evidence="3" id="KW-0805">Transcription regulation</keyword>
<proteinExistence type="predicted"/>
<dbReference type="PROSITE" id="PS50112">
    <property type="entry name" value="PAS"/>
    <property type="match status" value="1"/>
</dbReference>
<evidence type="ECO:0000256" key="5">
    <source>
        <dbReference type="SAM" id="Coils"/>
    </source>
</evidence>
<dbReference type="InterPro" id="IPR002197">
    <property type="entry name" value="HTH_Fis"/>
</dbReference>
<dbReference type="InterPro" id="IPR027417">
    <property type="entry name" value="P-loop_NTPase"/>
</dbReference>
<sequence length="582" mass="66890">MRHYFPDLKRLVNKRFLIFSSVNELITRLNDGYREEEGIYYYQKNGSYFHVRFNGNTGIEVTEELIECFSVELPVLNRNASKQELISVLETAEYVVMVDKYDFPEGIIDAKSTLSLLFHSYSYLYSYFETMIDTMDASISMIDEKERTVVWTSGAEQIFSIKKEDILGKPMTEFFQESMLKCRDSLYTGQSFHRYQHQPRHDLFVLINTQPIYLNGKVIGAVAAEVDVTSHVQLHRELYQANQKISDLEQKMQKLNSEPDPFLMINGKSDELEEVKEKIKKVSSTEATILIYGETGVGKELFAKAIHQIREPTNAPFIAINCGAISPTLFESELFGYEKGAFSGALNKGKAGKVELAKGGTLFLDEIGELPFDMQVKFLRVLQENYYFPVGGTKELQVDCRIVAATNKDLDKLVAEGKFREDLFYRLNTIPLTIPPLRKRKDDIVEITHLYLYELSSKYQRQIELVSPEAMQFLMEYPWPGNIRELKNVIEHIVVFHTSDVVQTRDLPERIKQRSSASSPAETSHAPEPTLRLKEEMELHEKHIIRKVLEKEKGNKNLAAATLDISRATLYNKLNKHQLGQV</sequence>
<dbReference type="SMART" id="SM00382">
    <property type="entry name" value="AAA"/>
    <property type="match status" value="1"/>
</dbReference>
<evidence type="ECO:0000256" key="4">
    <source>
        <dbReference type="ARBA" id="ARBA00023163"/>
    </source>
</evidence>
<dbReference type="Pfam" id="PF00158">
    <property type="entry name" value="Sigma54_activat"/>
    <property type="match status" value="1"/>
</dbReference>
<evidence type="ECO:0000313" key="9">
    <source>
        <dbReference type="EMBL" id="RSL33545.1"/>
    </source>
</evidence>
<dbReference type="InterPro" id="IPR000014">
    <property type="entry name" value="PAS"/>
</dbReference>
<dbReference type="SUPFAM" id="SSF55785">
    <property type="entry name" value="PYP-like sensor domain (PAS domain)"/>
    <property type="match status" value="1"/>
</dbReference>
<keyword evidence="2" id="KW-0067">ATP-binding</keyword>
<dbReference type="SUPFAM" id="SSF52540">
    <property type="entry name" value="P-loop containing nucleoside triphosphate hydrolases"/>
    <property type="match status" value="1"/>
</dbReference>
<dbReference type="InterPro" id="IPR025944">
    <property type="entry name" value="Sigma_54_int_dom_CS"/>
</dbReference>
<dbReference type="Pfam" id="PF00989">
    <property type="entry name" value="PAS"/>
    <property type="match status" value="1"/>
</dbReference>
<dbReference type="FunFam" id="3.40.50.300:FF:000006">
    <property type="entry name" value="DNA-binding transcriptional regulator NtrC"/>
    <property type="match status" value="1"/>
</dbReference>
<dbReference type="Gene3D" id="1.10.8.60">
    <property type="match status" value="1"/>
</dbReference>
<keyword evidence="1" id="KW-0547">Nucleotide-binding</keyword>
<comment type="caution">
    <text evidence="9">The sequence shown here is derived from an EMBL/GenBank/DDBJ whole genome shotgun (WGS) entry which is preliminary data.</text>
</comment>
<name>A0A3R9QU60_9BACI</name>
<keyword evidence="10" id="KW-1185">Reference proteome</keyword>
<dbReference type="InterPro" id="IPR003593">
    <property type="entry name" value="AAA+_ATPase"/>
</dbReference>
<dbReference type="Gene3D" id="3.30.450.20">
    <property type="entry name" value="PAS domain"/>
    <property type="match status" value="1"/>
</dbReference>
<evidence type="ECO:0000259" key="7">
    <source>
        <dbReference type="PROSITE" id="PS50045"/>
    </source>
</evidence>
<evidence type="ECO:0000256" key="2">
    <source>
        <dbReference type="ARBA" id="ARBA00022840"/>
    </source>
</evidence>
<feature type="coiled-coil region" evidence="5">
    <location>
        <begin position="231"/>
        <end position="285"/>
    </location>
</feature>
<dbReference type="PANTHER" id="PTHR32071:SF57">
    <property type="entry name" value="C4-DICARBOXYLATE TRANSPORT TRANSCRIPTIONAL REGULATORY PROTEIN DCTD"/>
    <property type="match status" value="1"/>
</dbReference>
<feature type="domain" description="Sigma-54 factor interaction" evidence="7">
    <location>
        <begin position="265"/>
        <end position="495"/>
    </location>
</feature>
<dbReference type="InterPro" id="IPR013767">
    <property type="entry name" value="PAS_fold"/>
</dbReference>
<protein>
    <submittedName>
        <fullName evidence="9">PAS domain S-box protein</fullName>
    </submittedName>
</protein>
<dbReference type="PROSITE" id="PS00688">
    <property type="entry name" value="SIGMA54_INTERACT_3"/>
    <property type="match status" value="1"/>
</dbReference>
<dbReference type="InterPro" id="IPR058031">
    <property type="entry name" value="AAA_lid_NorR"/>
</dbReference>
<dbReference type="Gene3D" id="3.40.50.300">
    <property type="entry name" value="P-loop containing nucleotide triphosphate hydrolases"/>
    <property type="match status" value="1"/>
</dbReference>
<dbReference type="PROSITE" id="PS00675">
    <property type="entry name" value="SIGMA54_INTERACT_1"/>
    <property type="match status" value="1"/>
</dbReference>
<reference evidence="9 10" key="1">
    <citation type="submission" date="2018-10" db="EMBL/GenBank/DDBJ databases">
        <title>Draft genome sequence of Bacillus salarius IM0101, isolated from a hypersaline soil in Inner Mongolia, China.</title>
        <authorList>
            <person name="Yamprayoonswat W."/>
            <person name="Boonvisut S."/>
            <person name="Jumpathong W."/>
            <person name="Sittihan S."/>
            <person name="Ruangsuj P."/>
            <person name="Wanthongcharoen S."/>
            <person name="Thongpramul N."/>
            <person name="Pimmason S."/>
            <person name="Yu B."/>
            <person name="Yasawong M."/>
        </authorList>
    </citation>
    <scope>NUCLEOTIDE SEQUENCE [LARGE SCALE GENOMIC DNA]</scope>
    <source>
        <strain evidence="9 10">IM0101</strain>
    </source>
</reference>
<evidence type="ECO:0000256" key="1">
    <source>
        <dbReference type="ARBA" id="ARBA00022741"/>
    </source>
</evidence>
<dbReference type="CDD" id="cd00009">
    <property type="entry name" value="AAA"/>
    <property type="match status" value="1"/>
</dbReference>
<dbReference type="SUPFAM" id="SSF46689">
    <property type="entry name" value="Homeodomain-like"/>
    <property type="match status" value="1"/>
</dbReference>
<dbReference type="PRINTS" id="PR01590">
    <property type="entry name" value="HTHFIS"/>
</dbReference>
<dbReference type="GO" id="GO:0006355">
    <property type="term" value="P:regulation of DNA-templated transcription"/>
    <property type="evidence" value="ECO:0007669"/>
    <property type="project" value="InterPro"/>
</dbReference>
<dbReference type="InterPro" id="IPR035965">
    <property type="entry name" value="PAS-like_dom_sf"/>
</dbReference>
<gene>
    <name evidence="9" type="ORF">D7Z54_09520</name>
</gene>
<keyword evidence="5" id="KW-0175">Coiled coil</keyword>
<evidence type="ECO:0000256" key="6">
    <source>
        <dbReference type="SAM" id="MobiDB-lite"/>
    </source>
</evidence>
<organism evidence="9 10">
    <name type="scientific">Salibacterium salarium</name>
    <dbReference type="NCBI Taxonomy" id="284579"/>
    <lineage>
        <taxon>Bacteria</taxon>
        <taxon>Bacillati</taxon>
        <taxon>Bacillota</taxon>
        <taxon>Bacilli</taxon>
        <taxon>Bacillales</taxon>
        <taxon>Bacillaceae</taxon>
    </lineage>
</organism>
<feature type="domain" description="PAS" evidence="8">
    <location>
        <begin position="124"/>
        <end position="178"/>
    </location>
</feature>
<dbReference type="PROSITE" id="PS50045">
    <property type="entry name" value="SIGMA54_INTERACT_4"/>
    <property type="match status" value="1"/>
</dbReference>
<dbReference type="OrthoDB" id="9771372at2"/>
<dbReference type="Gene3D" id="1.10.10.60">
    <property type="entry name" value="Homeodomain-like"/>
    <property type="match status" value="1"/>
</dbReference>
<dbReference type="Pfam" id="PF02954">
    <property type="entry name" value="HTH_8"/>
    <property type="match status" value="1"/>
</dbReference>
<dbReference type="SMART" id="SM00091">
    <property type="entry name" value="PAS"/>
    <property type="match status" value="1"/>
</dbReference>
<evidence type="ECO:0000313" key="10">
    <source>
        <dbReference type="Proteomes" id="UP000275076"/>
    </source>
</evidence>
<dbReference type="RefSeq" id="WP_125555717.1">
    <property type="nucleotide sequence ID" value="NZ_RBVX01000007.1"/>
</dbReference>
<dbReference type="InterPro" id="IPR009057">
    <property type="entry name" value="Homeodomain-like_sf"/>
</dbReference>
<dbReference type="CDD" id="cd00130">
    <property type="entry name" value="PAS"/>
    <property type="match status" value="1"/>
</dbReference>
<dbReference type="InterPro" id="IPR002078">
    <property type="entry name" value="Sigma_54_int"/>
</dbReference>
<dbReference type="GO" id="GO:0005524">
    <property type="term" value="F:ATP binding"/>
    <property type="evidence" value="ECO:0007669"/>
    <property type="project" value="UniProtKB-KW"/>
</dbReference>
<dbReference type="AlphaFoldDB" id="A0A3R9QU60"/>
<keyword evidence="4" id="KW-0804">Transcription</keyword>
<dbReference type="PANTHER" id="PTHR32071">
    <property type="entry name" value="TRANSCRIPTIONAL REGULATORY PROTEIN"/>
    <property type="match status" value="1"/>
</dbReference>
<dbReference type="Pfam" id="PF25601">
    <property type="entry name" value="AAA_lid_14"/>
    <property type="match status" value="1"/>
</dbReference>
<accession>A0A3R9QU60</accession>
<evidence type="ECO:0000256" key="3">
    <source>
        <dbReference type="ARBA" id="ARBA00023015"/>
    </source>
</evidence>
<dbReference type="EMBL" id="RBVX01000007">
    <property type="protein sequence ID" value="RSL33545.1"/>
    <property type="molecule type" value="Genomic_DNA"/>
</dbReference>
<feature type="region of interest" description="Disordered" evidence="6">
    <location>
        <begin position="510"/>
        <end position="533"/>
    </location>
</feature>
<dbReference type="InterPro" id="IPR025662">
    <property type="entry name" value="Sigma_54_int_dom_ATP-bd_1"/>
</dbReference>
<evidence type="ECO:0000259" key="8">
    <source>
        <dbReference type="PROSITE" id="PS50112"/>
    </source>
</evidence>
<dbReference type="NCBIfam" id="TIGR00229">
    <property type="entry name" value="sensory_box"/>
    <property type="match status" value="1"/>
</dbReference>
<dbReference type="Proteomes" id="UP000275076">
    <property type="component" value="Unassembled WGS sequence"/>
</dbReference>
<dbReference type="GO" id="GO:0043565">
    <property type="term" value="F:sequence-specific DNA binding"/>
    <property type="evidence" value="ECO:0007669"/>
    <property type="project" value="InterPro"/>
</dbReference>